<evidence type="ECO:0000256" key="1">
    <source>
        <dbReference type="SAM" id="Phobius"/>
    </source>
</evidence>
<keyword evidence="1" id="KW-0812">Transmembrane</keyword>
<reference evidence="2" key="1">
    <citation type="submission" date="2011-05" db="EMBL/GenBank/DDBJ databases">
        <title>Unity in variety -- the pan-genome of the Chlamydiae.</title>
        <authorList>
            <person name="Collingro A."/>
            <person name="Tischler P."/>
            <person name="Weinmaier T."/>
            <person name="Penz T."/>
            <person name="Heinz E."/>
            <person name="Brunham R.C."/>
            <person name="Read T.D."/>
            <person name="Bavoil P.M."/>
            <person name="Sachse K."/>
            <person name="Kahane S."/>
            <person name="Friedman M.G."/>
            <person name="Rattei T."/>
            <person name="Myers G.S.A."/>
            <person name="Horn M."/>
        </authorList>
    </citation>
    <scope>NUCLEOTIDE SEQUENCE</scope>
    <source>
        <strain evidence="2">2032/99</strain>
    </source>
</reference>
<dbReference type="EMBL" id="FR872624">
    <property type="protein sequence ID" value="CCB90605.1"/>
    <property type="molecule type" value="Genomic_DNA"/>
</dbReference>
<evidence type="ECO:0000313" key="2">
    <source>
        <dbReference type="EMBL" id="CCB90605.1"/>
    </source>
</evidence>
<organism evidence="2">
    <name type="scientific">Waddlia chondrophila 2032/99</name>
    <dbReference type="NCBI Taxonomy" id="765953"/>
    <lineage>
        <taxon>Bacteria</taxon>
        <taxon>Pseudomonadati</taxon>
        <taxon>Chlamydiota</taxon>
        <taxon>Chlamydiia</taxon>
        <taxon>Parachlamydiales</taxon>
        <taxon>Waddliaceae</taxon>
        <taxon>Waddlia</taxon>
    </lineage>
</organism>
<keyword evidence="1" id="KW-0472">Membrane</keyword>
<proteinExistence type="predicted"/>
<dbReference type="InterPro" id="IPR052712">
    <property type="entry name" value="Acid_resist_chaperone_HdeD"/>
</dbReference>
<dbReference type="Pfam" id="PF03729">
    <property type="entry name" value="DUF308"/>
    <property type="match status" value="2"/>
</dbReference>
<dbReference type="PANTHER" id="PTHR34989:SF1">
    <property type="entry name" value="PROTEIN HDED"/>
    <property type="match status" value="1"/>
</dbReference>
<sequence length="170" mass="18427">MSENQWFLIFFEGVILVILGIFAIFQPFLMTLSVEFFLGVLLIAAGLAQIVRGVANRSGFALIGGILALVAGGGLLSYPVSGVLTLTFLMIFFLTLDGIVKIVNSLQFRSLAKGWEWLLFSGVLSLILAGLIYSGWPTTAGWVIGLYVGIYLLFLGMSLVVLSFSLKKHS</sequence>
<name>F8LAU3_9BACT</name>
<keyword evidence="1" id="KW-1133">Transmembrane helix</keyword>
<feature type="transmembrane region" description="Helical" evidence="1">
    <location>
        <begin position="115"/>
        <end position="136"/>
    </location>
</feature>
<gene>
    <name evidence="2" type="ORF">WCH_BN09500</name>
</gene>
<feature type="transmembrane region" description="Helical" evidence="1">
    <location>
        <begin position="7"/>
        <end position="25"/>
    </location>
</feature>
<accession>F8LAU3</accession>
<feature type="transmembrane region" description="Helical" evidence="1">
    <location>
        <begin position="84"/>
        <end position="103"/>
    </location>
</feature>
<dbReference type="GO" id="GO:0005886">
    <property type="term" value="C:plasma membrane"/>
    <property type="evidence" value="ECO:0007669"/>
    <property type="project" value="TreeGrafter"/>
</dbReference>
<feature type="transmembrane region" description="Helical" evidence="1">
    <location>
        <begin position="60"/>
        <end position="78"/>
    </location>
</feature>
<feature type="transmembrane region" description="Helical" evidence="1">
    <location>
        <begin position="31"/>
        <end position="48"/>
    </location>
</feature>
<dbReference type="AlphaFoldDB" id="F8LAU3"/>
<feature type="transmembrane region" description="Helical" evidence="1">
    <location>
        <begin position="142"/>
        <end position="166"/>
    </location>
</feature>
<protein>
    <recommendedName>
        <fullName evidence="3">Acid-resistance membrane protein</fullName>
    </recommendedName>
</protein>
<dbReference type="InterPro" id="IPR005325">
    <property type="entry name" value="DUF308_memb"/>
</dbReference>
<dbReference type="PANTHER" id="PTHR34989">
    <property type="entry name" value="PROTEIN HDED"/>
    <property type="match status" value="1"/>
</dbReference>
<evidence type="ECO:0008006" key="3">
    <source>
        <dbReference type="Google" id="ProtNLM"/>
    </source>
</evidence>